<keyword evidence="2" id="KW-0548">Nucleotidyltransferase</keyword>
<dbReference type="SUPFAM" id="SSF56672">
    <property type="entry name" value="DNA/RNA polymerases"/>
    <property type="match status" value="1"/>
</dbReference>
<dbReference type="PANTHER" id="PTHR33067:SF35">
    <property type="entry name" value="ASPARTIC PEPTIDASE DDI1-TYPE DOMAIN-CONTAINING PROTEIN"/>
    <property type="match status" value="1"/>
</dbReference>
<dbReference type="Gene3D" id="3.10.10.10">
    <property type="entry name" value="HIV Type 1 Reverse Transcriptase, subunit A, domain 1"/>
    <property type="match status" value="1"/>
</dbReference>
<dbReference type="Pfam" id="PF00078">
    <property type="entry name" value="RVT_1"/>
    <property type="match status" value="1"/>
</dbReference>
<dbReference type="InterPro" id="IPR043128">
    <property type="entry name" value="Rev_trsase/Diguanyl_cyclase"/>
</dbReference>
<dbReference type="Proteomes" id="UP001151760">
    <property type="component" value="Unassembled WGS sequence"/>
</dbReference>
<dbReference type="InterPro" id="IPR000477">
    <property type="entry name" value="RT_dom"/>
</dbReference>
<reference evidence="2" key="2">
    <citation type="submission" date="2022-01" db="EMBL/GenBank/DDBJ databases">
        <authorList>
            <person name="Yamashiro T."/>
            <person name="Shiraishi A."/>
            <person name="Satake H."/>
            <person name="Nakayama K."/>
        </authorList>
    </citation>
    <scope>NUCLEOTIDE SEQUENCE</scope>
</reference>
<dbReference type="EMBL" id="BQNB010008527">
    <property type="protein sequence ID" value="GJS50595.1"/>
    <property type="molecule type" value="Genomic_DNA"/>
</dbReference>
<dbReference type="PANTHER" id="PTHR33067">
    <property type="entry name" value="RNA-DIRECTED DNA POLYMERASE-RELATED"/>
    <property type="match status" value="1"/>
</dbReference>
<accession>A0ABQ4WCH0</accession>
<dbReference type="Gene3D" id="2.40.70.10">
    <property type="entry name" value="Acid Proteases"/>
    <property type="match status" value="1"/>
</dbReference>
<evidence type="ECO:0000259" key="1">
    <source>
        <dbReference type="Pfam" id="PF00078"/>
    </source>
</evidence>
<dbReference type="CDD" id="cd01647">
    <property type="entry name" value="RT_LTR"/>
    <property type="match status" value="1"/>
</dbReference>
<feature type="domain" description="Reverse transcriptase" evidence="1">
    <location>
        <begin position="443"/>
        <end position="509"/>
    </location>
</feature>
<dbReference type="InterPro" id="IPR021109">
    <property type="entry name" value="Peptidase_aspartic_dom_sf"/>
</dbReference>
<dbReference type="CDD" id="cd00303">
    <property type="entry name" value="retropepsin_like"/>
    <property type="match status" value="1"/>
</dbReference>
<sequence length="514" mass="59051">MTPTARIKAIIELSKHLLSWYKEGDLMNNDLNVVFKQINNFEQNMNDISKEVRMTQHKYNVPDEGRISKLEETLSTFIKESRWKQRESDNLFWKLKRNYEKTFKKQASSIKTIEIHMGQITEIIHGRGVGSLPNFTETNLRGLTHAITTRSGLNYNLLKNPLEEINDTQDKTTENISKKERLRINIPFIEALEQMPKYAKFMKYLLTQRGRGQGGINKALADLGASISLMPYSMLLILNLGELKPTRMGIELANKSTQIPRGIAENVIVKIDKFVFPVDFVVLDMKEDRKIPIILGRPFPPSDDDKCHSVDMIDLSILDHVQEILPLESFDSLLFEPINHHLPTKINSLWDDNEGEHDLINQILGNLEPESEGYTKPTLFAANILNPKVQDIVKAEIVKLLDAGLIYAISDSPWVSPIHVVLKKGGITVVTNEDNELVPTHTVTGWRVCIDYRKLNDATRKDHFPLPFIDQMLERLYRNEYYCFLDGFSRYFQIPLALEDQEKTTFTCPYGTFA</sequence>
<dbReference type="Gene3D" id="3.30.70.270">
    <property type="match status" value="1"/>
</dbReference>
<comment type="caution">
    <text evidence="2">The sequence shown here is derived from an EMBL/GenBank/DDBJ whole genome shotgun (WGS) entry which is preliminary data.</text>
</comment>
<keyword evidence="3" id="KW-1185">Reference proteome</keyword>
<dbReference type="InterPro" id="IPR043502">
    <property type="entry name" value="DNA/RNA_pol_sf"/>
</dbReference>
<dbReference type="GO" id="GO:0003964">
    <property type="term" value="F:RNA-directed DNA polymerase activity"/>
    <property type="evidence" value="ECO:0007669"/>
    <property type="project" value="UniProtKB-KW"/>
</dbReference>
<organism evidence="2 3">
    <name type="scientific">Tanacetum coccineum</name>
    <dbReference type="NCBI Taxonomy" id="301880"/>
    <lineage>
        <taxon>Eukaryota</taxon>
        <taxon>Viridiplantae</taxon>
        <taxon>Streptophyta</taxon>
        <taxon>Embryophyta</taxon>
        <taxon>Tracheophyta</taxon>
        <taxon>Spermatophyta</taxon>
        <taxon>Magnoliopsida</taxon>
        <taxon>eudicotyledons</taxon>
        <taxon>Gunneridae</taxon>
        <taxon>Pentapetalae</taxon>
        <taxon>asterids</taxon>
        <taxon>campanulids</taxon>
        <taxon>Asterales</taxon>
        <taxon>Asteraceae</taxon>
        <taxon>Asteroideae</taxon>
        <taxon>Anthemideae</taxon>
        <taxon>Anthemidinae</taxon>
        <taxon>Tanacetum</taxon>
    </lineage>
</organism>
<protein>
    <submittedName>
        <fullName evidence="2">Reverse transcriptase domain-containing protein</fullName>
    </submittedName>
</protein>
<keyword evidence="2" id="KW-0695">RNA-directed DNA polymerase</keyword>
<reference evidence="2" key="1">
    <citation type="journal article" date="2022" name="Int. J. Mol. Sci.">
        <title>Draft Genome of Tanacetum Coccineum: Genomic Comparison of Closely Related Tanacetum-Family Plants.</title>
        <authorList>
            <person name="Yamashiro T."/>
            <person name="Shiraishi A."/>
            <person name="Nakayama K."/>
            <person name="Satake H."/>
        </authorList>
    </citation>
    <scope>NUCLEOTIDE SEQUENCE</scope>
</reference>
<gene>
    <name evidence="2" type="ORF">Tco_0623957</name>
</gene>
<evidence type="ECO:0000313" key="3">
    <source>
        <dbReference type="Proteomes" id="UP001151760"/>
    </source>
</evidence>
<name>A0ABQ4WCH0_9ASTR</name>
<proteinExistence type="predicted"/>
<evidence type="ECO:0000313" key="2">
    <source>
        <dbReference type="EMBL" id="GJS50595.1"/>
    </source>
</evidence>
<keyword evidence="2" id="KW-0808">Transferase</keyword>